<organism evidence="2 3">
    <name type="scientific">Alkalibacillus salilacus</name>
    <dbReference type="NCBI Taxonomy" id="284582"/>
    <lineage>
        <taxon>Bacteria</taxon>
        <taxon>Bacillati</taxon>
        <taxon>Bacillota</taxon>
        <taxon>Bacilli</taxon>
        <taxon>Bacillales</taxon>
        <taxon>Bacillaceae</taxon>
        <taxon>Alkalibacillus</taxon>
    </lineage>
</organism>
<evidence type="ECO:0000313" key="3">
    <source>
        <dbReference type="Proteomes" id="UP001224359"/>
    </source>
</evidence>
<name>A0ABT9VIS2_9BACI</name>
<proteinExistence type="predicted"/>
<keyword evidence="3" id="KW-1185">Reference proteome</keyword>
<accession>A0ABT9VIS2</accession>
<keyword evidence="1" id="KW-1133">Transmembrane helix</keyword>
<comment type="caution">
    <text evidence="2">The sequence shown here is derived from an EMBL/GenBank/DDBJ whole genome shotgun (WGS) entry which is preliminary data.</text>
</comment>
<feature type="transmembrane region" description="Helical" evidence="1">
    <location>
        <begin position="6"/>
        <end position="22"/>
    </location>
</feature>
<keyword evidence="1" id="KW-0472">Membrane</keyword>
<evidence type="ECO:0000256" key="1">
    <source>
        <dbReference type="SAM" id="Phobius"/>
    </source>
</evidence>
<gene>
    <name evidence="2" type="ORF">J2S77_002779</name>
</gene>
<keyword evidence="1" id="KW-0812">Transmembrane</keyword>
<reference evidence="2 3" key="1">
    <citation type="submission" date="2023-07" db="EMBL/GenBank/DDBJ databases">
        <title>Genomic Encyclopedia of Type Strains, Phase IV (KMG-IV): sequencing the most valuable type-strain genomes for metagenomic binning, comparative biology and taxonomic classification.</title>
        <authorList>
            <person name="Goeker M."/>
        </authorList>
    </citation>
    <scope>NUCLEOTIDE SEQUENCE [LARGE SCALE GENOMIC DNA]</scope>
    <source>
        <strain evidence="2 3">DSM 16460</strain>
    </source>
</reference>
<dbReference type="Proteomes" id="UP001224359">
    <property type="component" value="Unassembled WGS sequence"/>
</dbReference>
<feature type="transmembrane region" description="Helical" evidence="1">
    <location>
        <begin position="42"/>
        <end position="60"/>
    </location>
</feature>
<protein>
    <submittedName>
        <fullName evidence="2">Uncharacterized protein</fullName>
    </submittedName>
</protein>
<dbReference type="EMBL" id="JAUSTQ010000018">
    <property type="protein sequence ID" value="MDQ0160772.1"/>
    <property type="molecule type" value="Genomic_DNA"/>
</dbReference>
<evidence type="ECO:0000313" key="2">
    <source>
        <dbReference type="EMBL" id="MDQ0160772.1"/>
    </source>
</evidence>
<sequence>MVVGFIGFISITLLILCFSYTLHFVENLHKGDERIVKQSKKVAIVSLALALVIPFVYSLIVF</sequence>